<evidence type="ECO:0000256" key="4">
    <source>
        <dbReference type="ARBA" id="ARBA00022833"/>
    </source>
</evidence>
<dbReference type="PANTHER" id="PTHR10887">
    <property type="entry name" value="DNA2/NAM7 HELICASE FAMILY"/>
    <property type="match status" value="1"/>
</dbReference>
<keyword evidence="5" id="KW-0175">Coiled coil</keyword>
<dbReference type="InterPro" id="IPR057373">
    <property type="entry name" value="ZNFX1"/>
</dbReference>
<feature type="domain" description="NF-X1-type" evidence="7">
    <location>
        <begin position="1282"/>
        <end position="1304"/>
    </location>
</feature>
<feature type="coiled-coil region" evidence="5">
    <location>
        <begin position="970"/>
        <end position="997"/>
    </location>
</feature>
<keyword evidence="4" id="KW-0862">Zinc</keyword>
<feature type="domain" description="NF-X1-type" evidence="7">
    <location>
        <begin position="1707"/>
        <end position="1725"/>
    </location>
</feature>
<dbReference type="InterPro" id="IPR027417">
    <property type="entry name" value="P-loop_NTPase"/>
</dbReference>
<dbReference type="InterPro" id="IPR041677">
    <property type="entry name" value="DNA2/NAM7_AAA_11"/>
</dbReference>
<feature type="domain" description="NF-X1-type" evidence="7">
    <location>
        <begin position="1365"/>
        <end position="1389"/>
    </location>
</feature>
<feature type="compositionally biased region" description="Low complexity" evidence="6">
    <location>
        <begin position="112"/>
        <end position="121"/>
    </location>
</feature>
<feature type="domain" description="NF-X1-type" evidence="7">
    <location>
        <begin position="1485"/>
        <end position="1502"/>
    </location>
</feature>
<dbReference type="SUPFAM" id="SSF52540">
    <property type="entry name" value="P-loop containing nucleoside triphosphate hydrolases"/>
    <property type="match status" value="1"/>
</dbReference>
<feature type="domain" description="NF-X1-type" evidence="7">
    <location>
        <begin position="1538"/>
        <end position="1556"/>
    </location>
</feature>
<feature type="coiled-coil region" evidence="5">
    <location>
        <begin position="761"/>
        <end position="795"/>
    </location>
</feature>
<accession>A0A8K0DEZ4</accession>
<keyword evidence="3" id="KW-0863">Zinc-finger</keyword>
<feature type="compositionally biased region" description="Polar residues" evidence="6">
    <location>
        <begin position="90"/>
        <end position="104"/>
    </location>
</feature>
<evidence type="ECO:0000256" key="6">
    <source>
        <dbReference type="SAM" id="MobiDB-lite"/>
    </source>
</evidence>
<dbReference type="InterPro" id="IPR000967">
    <property type="entry name" value="Znf_NFX1"/>
</dbReference>
<dbReference type="OrthoDB" id="2423195at2759"/>
<organism evidence="8 9">
    <name type="scientific">Ignelater luminosus</name>
    <name type="common">Cucubano</name>
    <name type="synonym">Pyrophorus luminosus</name>
    <dbReference type="NCBI Taxonomy" id="2038154"/>
    <lineage>
        <taxon>Eukaryota</taxon>
        <taxon>Metazoa</taxon>
        <taxon>Ecdysozoa</taxon>
        <taxon>Arthropoda</taxon>
        <taxon>Hexapoda</taxon>
        <taxon>Insecta</taxon>
        <taxon>Pterygota</taxon>
        <taxon>Neoptera</taxon>
        <taxon>Endopterygota</taxon>
        <taxon>Coleoptera</taxon>
        <taxon>Polyphaga</taxon>
        <taxon>Elateriformia</taxon>
        <taxon>Elateroidea</taxon>
        <taxon>Elateridae</taxon>
        <taxon>Agrypninae</taxon>
        <taxon>Pyrophorini</taxon>
        <taxon>Ignelater</taxon>
    </lineage>
</organism>
<protein>
    <recommendedName>
        <fullName evidence="7">NF-X1-type domain-containing protein</fullName>
    </recommendedName>
</protein>
<dbReference type="InterPro" id="IPR041679">
    <property type="entry name" value="DNA2/NAM7-like_C"/>
</dbReference>
<sequence length="1910" mass="220694">MENAPKNPRRGPSGRLSRHLSSGNYGSVEDQLHHLNGVENRNTPRNRHDRRRSDTSPGRHARNWRSEERSHQPNGMSWRARNAQRNVSEINTPNATHGQSNSRSYRPPHLRNNNNNNNNNNKRSNDSNGSGHEESKSERNHDRRRNERQFRVGFKKLEEWSNKEPHVITVELIGQEKGFEELLESNMTKDTLVLVVKTLSKACLSPFRENKVQVMNLALSDNFIMNLQNYISSELPFQEMSERRNNSYFWNDVRGFFENLVIVFETLTETIPTRACEILPKFIKSMEVTLPVFENEQKQTLPTDIKERLHRLLERLELAKNEIGKAKKPRMSRPEDEEEEPPDDFRQLTVYPTTNEITTVVKAYVRCHRIKGAYDNVDQYLDVQFRLLREDFVAPLREGICEYLTSQTTYVKSVMKASNVKVHAHVEFVCPRYAGDQAGVLLQFEFKKKTEPKSAYRYYKRFMYGSLVCFTRDNFATLLFGRIIEREQELLEKGQIVIGFEQGYDNYKLNVPYVMVECSVYFEPYYHVLKALQNMDEDEFPMKTYFIDVETKIEPPDYLRPGTVYNIKDIQVPLFQPGAWPRAVQLGYDDTQYNAFRAALTQKFAVIQGPPGTGKTFLGLEIARTLIKNHKAWYNQTPILVVCYTNHALDQFLEGLIDTTKNIVRIGGQSKNEKLKAFNLREKRKSVEISGKVRSILRDLGAQLHNDSCVIKNLNDTLDQMQKFKSIVKFGYFGKIDPEFDNSWFESATNEQILQWLLGGRTHMARQREKHQARLEQLEEQQKNEEEALNSEVGMELDELLNAEARDGHDIDEFVELETVGVQRHQVTHLITVSDMQMSINEMRTDWVKLNDNTDAEAVFDKKWELERAIMEMEDNLEYLEMRLEEGRLMKLPKKPTGVDLKHPHNMSPDDRWKLYFYWLHKYRILLINGLVDCQNSHSKLRKQYMEIRDIEDTEIMKRMTVVGMTTTGAARLQTVLQALQCRIVIAEEAAEVLEAHIIVSLTRYCQHLILIGDHKQLRPSTANYRMEKHYNLGISLFERMVLNNIQCYVLGVQHRMRPEIAKLIVPSIYPKLENHASVYVLPKVVGIDSSLYFINHHYSETETGDSSKMNLHEAQFLIRLARYLVQTGYEPEDITIIAAYSGQMFALWAERKKYQILLKDVRITVLDNYQGEECKIILLSLVRSNKENKIGFLSIENRVCVALSRAKEGFYMMGNMDLLCQNSKLWPKVRASLESQDALGNNLALRCQIHREQVTKVRVPNDFNKVPEGGCSKECGILLNCGHTCLQICHVRDREHKTTKCKTLCDRMLCDNGHRCKKMCYETCGPCTVPMEVTLKCLHKHMIPCSEDLSTYKCRTPVIADLPCGHRVDNKPCCVDVQAYRCPYPCNVRVEPCGHACAKLCHFSFDPNHLQYKCYKPCAKPRAGCTMPEGEEHPCPKACFEACPPCDVIVKKARTICPHRYDVKCSVNVDEVECHRPCKKKLICGHVCKNKCYENCGNCQEKVQKLHPQCGHVIPTKCCEQPNRKYCNKRCPLKLPCGHNCKNKCNEPCTVECKELVDHTKDVACRHKFKISCYLLNQDLLSYSYELLKFCTQPCNAKLECEHTCSGTCGTCAQGRIHQSCQERCGVPLICGHACTIPCRETCQPCTQKCSYRCVHSICRKKCGEPCTSCKEHCTRKCKHVKCTAKCGDICTVPPCSEPCQETLKCGHSCIGFCGDPCPPLCRECNKEEVTEVFLGYEDEDDARFVVLDECKHVLESQGLDGWLQQEDKEINYKSCPKCKTPLCSTQRYSDYIKRNIKDVIAIKRKFFGNTKDNEIKRQELIKQLNTVKTKLTPLIIYNIPKLKLLLEDLSNRLQPVFEQKRQPLDQLLAQTYSAKIQILESIVDILHTAKFKHMNTYRKNNRTYRLSL</sequence>
<dbReference type="Proteomes" id="UP000801492">
    <property type="component" value="Unassembled WGS sequence"/>
</dbReference>
<feature type="region of interest" description="Disordered" evidence="6">
    <location>
        <begin position="90"/>
        <end position="147"/>
    </location>
</feature>
<feature type="domain" description="NF-X1-type" evidence="7">
    <location>
        <begin position="1394"/>
        <end position="1417"/>
    </location>
</feature>
<dbReference type="GO" id="GO:0004386">
    <property type="term" value="F:helicase activity"/>
    <property type="evidence" value="ECO:0007669"/>
    <property type="project" value="InterPro"/>
</dbReference>
<evidence type="ECO:0000256" key="3">
    <source>
        <dbReference type="ARBA" id="ARBA00022771"/>
    </source>
</evidence>
<dbReference type="Pfam" id="PF13087">
    <property type="entry name" value="AAA_12"/>
    <property type="match status" value="1"/>
</dbReference>
<feature type="region of interest" description="Disordered" evidence="6">
    <location>
        <begin position="1"/>
        <end position="77"/>
    </location>
</feature>
<feature type="domain" description="NF-X1-type" evidence="7">
    <location>
        <begin position="1511"/>
        <end position="1534"/>
    </location>
</feature>
<dbReference type="FunFam" id="3.40.50.300:FF:001366">
    <property type="entry name" value="ATP binding protein, putative"/>
    <property type="match status" value="1"/>
</dbReference>
<dbReference type="GO" id="GO:0031048">
    <property type="term" value="P:regulatory ncRNA-mediated heterochromatin formation"/>
    <property type="evidence" value="ECO:0007669"/>
    <property type="project" value="TreeGrafter"/>
</dbReference>
<evidence type="ECO:0000256" key="1">
    <source>
        <dbReference type="ARBA" id="ARBA00022723"/>
    </source>
</evidence>
<dbReference type="GO" id="GO:0031380">
    <property type="term" value="C:nuclear RNA-directed RNA polymerase complex"/>
    <property type="evidence" value="ECO:0007669"/>
    <property type="project" value="TreeGrafter"/>
</dbReference>
<proteinExistence type="predicted"/>
<reference evidence="8" key="1">
    <citation type="submission" date="2019-08" db="EMBL/GenBank/DDBJ databases">
        <title>The genome of the North American firefly Photinus pyralis.</title>
        <authorList>
            <consortium name="Photinus pyralis genome working group"/>
            <person name="Fallon T.R."/>
            <person name="Sander Lower S.E."/>
            <person name="Weng J.-K."/>
        </authorList>
    </citation>
    <scope>NUCLEOTIDE SEQUENCE</scope>
    <source>
        <strain evidence="8">TRF0915ILg1</strain>
        <tissue evidence="8">Whole body</tissue>
    </source>
</reference>
<dbReference type="Gene3D" id="3.40.50.300">
    <property type="entry name" value="P-loop containing nucleotide triphosphate hydrolases"/>
    <property type="match status" value="3"/>
</dbReference>
<dbReference type="GO" id="GO:0008270">
    <property type="term" value="F:zinc ion binding"/>
    <property type="evidence" value="ECO:0007669"/>
    <property type="project" value="UniProtKB-KW"/>
</dbReference>
<evidence type="ECO:0000313" key="9">
    <source>
        <dbReference type="Proteomes" id="UP000801492"/>
    </source>
</evidence>
<gene>
    <name evidence="8" type="ORF">ILUMI_03228</name>
</gene>
<feature type="domain" description="NF-X1-type" evidence="7">
    <location>
        <begin position="1632"/>
        <end position="1649"/>
    </location>
</feature>
<evidence type="ECO:0000256" key="5">
    <source>
        <dbReference type="SAM" id="Coils"/>
    </source>
</evidence>
<dbReference type="CDD" id="cd18808">
    <property type="entry name" value="SF1_C_Upf1"/>
    <property type="match status" value="1"/>
</dbReference>
<dbReference type="EMBL" id="VTPC01001135">
    <property type="protein sequence ID" value="KAF2902959.1"/>
    <property type="molecule type" value="Genomic_DNA"/>
</dbReference>
<dbReference type="InterPro" id="IPR045055">
    <property type="entry name" value="DNA2/NAM7-like"/>
</dbReference>
<dbReference type="Pfam" id="PF13086">
    <property type="entry name" value="AAA_11"/>
    <property type="match status" value="2"/>
</dbReference>
<feature type="region of interest" description="Disordered" evidence="6">
    <location>
        <begin position="324"/>
        <end position="345"/>
    </location>
</feature>
<evidence type="ECO:0000259" key="7">
    <source>
        <dbReference type="SMART" id="SM00438"/>
    </source>
</evidence>
<feature type="compositionally biased region" description="Basic and acidic residues" evidence="6">
    <location>
        <begin position="131"/>
        <end position="147"/>
    </location>
</feature>
<feature type="domain" description="NF-X1-type" evidence="7">
    <location>
        <begin position="1311"/>
        <end position="1330"/>
    </location>
</feature>
<dbReference type="Pfam" id="PF25396">
    <property type="entry name" value="ZNFX1"/>
    <property type="match status" value="1"/>
</dbReference>
<keyword evidence="9" id="KW-1185">Reference proteome</keyword>
<comment type="caution">
    <text evidence="8">The sequence shown here is derived from an EMBL/GenBank/DDBJ whole genome shotgun (WGS) entry which is preliminary data.</text>
</comment>
<evidence type="ECO:0000313" key="8">
    <source>
        <dbReference type="EMBL" id="KAF2902959.1"/>
    </source>
</evidence>
<dbReference type="SMART" id="SM00438">
    <property type="entry name" value="ZnF_NFX"/>
    <property type="match status" value="9"/>
</dbReference>
<keyword evidence="2" id="KW-0677">Repeat</keyword>
<dbReference type="PANTHER" id="PTHR10887:SF341">
    <property type="entry name" value="NFX1-TYPE ZINC FINGER-CONTAINING PROTEIN 1"/>
    <property type="match status" value="1"/>
</dbReference>
<evidence type="ECO:0000256" key="2">
    <source>
        <dbReference type="ARBA" id="ARBA00022737"/>
    </source>
</evidence>
<dbReference type="InterPro" id="IPR047187">
    <property type="entry name" value="SF1_C_Upf1"/>
</dbReference>
<keyword evidence="1" id="KW-0479">Metal-binding</keyword>
<name>A0A8K0DEZ4_IGNLU</name>